<comment type="caution">
    <text evidence="2">The sequence shown here is derived from an EMBL/GenBank/DDBJ whole genome shotgun (WGS) entry which is preliminary data.</text>
</comment>
<feature type="compositionally biased region" description="Low complexity" evidence="1">
    <location>
        <begin position="9"/>
        <end position="24"/>
    </location>
</feature>
<sequence>MPEPRGRLAAPSTAAAAAALAAEQGKGGGKQQRGHAQPQRAVGQQVASQFRNAAVAFSGGPVADGAAQRAHAQRLAQHRDPRIVDVSQQGGAGAEQHQPRQLIGPMRSGSTQGMNGASHRPNAITT</sequence>
<organism evidence="2 3">
    <name type="scientific">Rhizopus delemar</name>
    <dbReference type="NCBI Taxonomy" id="936053"/>
    <lineage>
        <taxon>Eukaryota</taxon>
        <taxon>Fungi</taxon>
        <taxon>Fungi incertae sedis</taxon>
        <taxon>Mucoromycota</taxon>
        <taxon>Mucoromycotina</taxon>
        <taxon>Mucoromycetes</taxon>
        <taxon>Mucorales</taxon>
        <taxon>Mucorineae</taxon>
        <taxon>Rhizopodaceae</taxon>
        <taxon>Rhizopus</taxon>
    </lineage>
</organism>
<gene>
    <name evidence="2" type="ORF">G6F50_015570</name>
</gene>
<name>A0A9P6XXJ8_9FUNG</name>
<dbReference type="Proteomes" id="UP000740926">
    <property type="component" value="Unassembled WGS sequence"/>
</dbReference>
<protein>
    <submittedName>
        <fullName evidence="2">Uncharacterized protein</fullName>
    </submittedName>
</protein>
<feature type="region of interest" description="Disordered" evidence="1">
    <location>
        <begin position="65"/>
        <end position="126"/>
    </location>
</feature>
<feature type="compositionally biased region" description="Low complexity" evidence="1">
    <location>
        <begin position="66"/>
        <end position="75"/>
    </location>
</feature>
<evidence type="ECO:0000313" key="2">
    <source>
        <dbReference type="EMBL" id="KAG1534411.1"/>
    </source>
</evidence>
<evidence type="ECO:0000256" key="1">
    <source>
        <dbReference type="SAM" id="MobiDB-lite"/>
    </source>
</evidence>
<dbReference type="EMBL" id="JAANIU010008748">
    <property type="protein sequence ID" value="KAG1534411.1"/>
    <property type="molecule type" value="Genomic_DNA"/>
</dbReference>
<evidence type="ECO:0000313" key="3">
    <source>
        <dbReference type="Proteomes" id="UP000740926"/>
    </source>
</evidence>
<reference evidence="2 3" key="1">
    <citation type="journal article" date="2020" name="Microb. Genom.">
        <title>Genetic diversity of clinical and environmental Mucorales isolates obtained from an investigation of mucormycosis cases among solid organ transplant recipients.</title>
        <authorList>
            <person name="Nguyen M.H."/>
            <person name="Kaul D."/>
            <person name="Muto C."/>
            <person name="Cheng S.J."/>
            <person name="Richter R.A."/>
            <person name="Bruno V.M."/>
            <person name="Liu G."/>
            <person name="Beyhan S."/>
            <person name="Sundermann A.J."/>
            <person name="Mounaud S."/>
            <person name="Pasculle A.W."/>
            <person name="Nierman W.C."/>
            <person name="Driscoll E."/>
            <person name="Cumbie R."/>
            <person name="Clancy C.J."/>
            <person name="Dupont C.L."/>
        </authorList>
    </citation>
    <scope>NUCLEOTIDE SEQUENCE [LARGE SCALE GENOMIC DNA]</scope>
    <source>
        <strain evidence="2 3">GL24</strain>
    </source>
</reference>
<proteinExistence type="predicted"/>
<accession>A0A9P6XXJ8</accession>
<keyword evidence="3" id="KW-1185">Reference proteome</keyword>
<feature type="region of interest" description="Disordered" evidence="1">
    <location>
        <begin position="1"/>
        <end position="43"/>
    </location>
</feature>
<dbReference type="AlphaFoldDB" id="A0A9P6XXJ8"/>